<dbReference type="InterPro" id="IPR003439">
    <property type="entry name" value="ABC_transporter-like_ATP-bd"/>
</dbReference>
<feature type="domain" description="ABC transporter" evidence="4">
    <location>
        <begin position="6"/>
        <end position="238"/>
    </location>
</feature>
<keyword evidence="1" id="KW-0813">Transport</keyword>
<name>A0ABU2JVI5_9ACTN</name>
<reference evidence="6" key="1">
    <citation type="submission" date="2023-07" db="EMBL/GenBank/DDBJ databases">
        <title>30 novel species of actinomycetes from the DSMZ collection.</title>
        <authorList>
            <person name="Nouioui I."/>
        </authorList>
    </citation>
    <scope>NUCLEOTIDE SEQUENCE [LARGE SCALE GENOMIC DNA]</scope>
    <source>
        <strain evidence="6">DSM 44915</strain>
    </source>
</reference>
<dbReference type="InterPro" id="IPR017871">
    <property type="entry name" value="ABC_transporter-like_CS"/>
</dbReference>
<dbReference type="PANTHER" id="PTHR42788:SF13">
    <property type="entry name" value="ALIPHATIC SULFONATES IMPORT ATP-BINDING PROTEIN SSUB"/>
    <property type="match status" value="1"/>
</dbReference>
<dbReference type="InterPro" id="IPR003593">
    <property type="entry name" value="AAA+_ATPase"/>
</dbReference>
<accession>A0ABU2JVI5</accession>
<keyword evidence="3 5" id="KW-0067">ATP-binding</keyword>
<evidence type="ECO:0000313" key="5">
    <source>
        <dbReference type="EMBL" id="MDT0268995.1"/>
    </source>
</evidence>
<dbReference type="PANTHER" id="PTHR42788">
    <property type="entry name" value="TAURINE IMPORT ATP-BINDING PROTEIN-RELATED"/>
    <property type="match status" value="1"/>
</dbReference>
<gene>
    <name evidence="5" type="ORF">RM844_22165</name>
</gene>
<evidence type="ECO:0000259" key="4">
    <source>
        <dbReference type="PROSITE" id="PS50893"/>
    </source>
</evidence>
<evidence type="ECO:0000256" key="2">
    <source>
        <dbReference type="ARBA" id="ARBA00022741"/>
    </source>
</evidence>
<dbReference type="Gene3D" id="3.40.50.300">
    <property type="entry name" value="P-loop containing nucleotide triphosphate hydrolases"/>
    <property type="match status" value="1"/>
</dbReference>
<dbReference type="PROSITE" id="PS00211">
    <property type="entry name" value="ABC_TRANSPORTER_1"/>
    <property type="match status" value="1"/>
</dbReference>
<evidence type="ECO:0000313" key="6">
    <source>
        <dbReference type="Proteomes" id="UP001183410"/>
    </source>
</evidence>
<sequence>MGTLAVRLTGATRRLGPAGRSRAVLDNLELTVERDEFLVVVGPSGSGKSTLLRILAGLEPLDAGTLARPDRPTAEGPPPPIGVVFQQPLLYPWLTVRQNIALGQRYRANRDRFDATAVDELLDRLGLDGLGDAWPDQLSGGQAQRVAVARAVVVRPDILLLDEPFSALDPATRATLQDWLREIVAALGLTVVLVTHDVDEALYLGRRIALLDGSGRVAATWDHQPPADRAAVRDDPLRARVLAGYRTDGTPAEVTAG</sequence>
<keyword evidence="6" id="KW-1185">Reference proteome</keyword>
<evidence type="ECO:0000256" key="1">
    <source>
        <dbReference type="ARBA" id="ARBA00022448"/>
    </source>
</evidence>
<keyword evidence="2" id="KW-0547">Nucleotide-binding</keyword>
<protein>
    <submittedName>
        <fullName evidence="5">ATP-binding cassette domain-containing protein</fullName>
    </submittedName>
</protein>
<dbReference type="EMBL" id="JAVREO010000014">
    <property type="protein sequence ID" value="MDT0268995.1"/>
    <property type="molecule type" value="Genomic_DNA"/>
</dbReference>
<dbReference type="Pfam" id="PF00005">
    <property type="entry name" value="ABC_tran"/>
    <property type="match status" value="1"/>
</dbReference>
<dbReference type="Proteomes" id="UP001183410">
    <property type="component" value="Unassembled WGS sequence"/>
</dbReference>
<dbReference type="SUPFAM" id="SSF52540">
    <property type="entry name" value="P-loop containing nucleoside triphosphate hydrolases"/>
    <property type="match status" value="1"/>
</dbReference>
<dbReference type="GO" id="GO:0005524">
    <property type="term" value="F:ATP binding"/>
    <property type="evidence" value="ECO:0007669"/>
    <property type="project" value="UniProtKB-KW"/>
</dbReference>
<dbReference type="RefSeq" id="WP_311669085.1">
    <property type="nucleotide sequence ID" value="NZ_JAVREO010000014.1"/>
</dbReference>
<organism evidence="5 6">
    <name type="scientific">Streptomyces chisholmiae</name>
    <dbReference type="NCBI Taxonomy" id="3075540"/>
    <lineage>
        <taxon>Bacteria</taxon>
        <taxon>Bacillati</taxon>
        <taxon>Actinomycetota</taxon>
        <taxon>Actinomycetes</taxon>
        <taxon>Kitasatosporales</taxon>
        <taxon>Streptomycetaceae</taxon>
        <taxon>Streptomyces</taxon>
    </lineage>
</organism>
<proteinExistence type="predicted"/>
<evidence type="ECO:0000256" key="3">
    <source>
        <dbReference type="ARBA" id="ARBA00022840"/>
    </source>
</evidence>
<dbReference type="SMART" id="SM00382">
    <property type="entry name" value="AAA"/>
    <property type="match status" value="1"/>
</dbReference>
<comment type="caution">
    <text evidence="5">The sequence shown here is derived from an EMBL/GenBank/DDBJ whole genome shotgun (WGS) entry which is preliminary data.</text>
</comment>
<dbReference type="InterPro" id="IPR050166">
    <property type="entry name" value="ABC_transporter_ATP-bind"/>
</dbReference>
<dbReference type="InterPro" id="IPR027417">
    <property type="entry name" value="P-loop_NTPase"/>
</dbReference>
<dbReference type="PROSITE" id="PS50893">
    <property type="entry name" value="ABC_TRANSPORTER_2"/>
    <property type="match status" value="1"/>
</dbReference>